<dbReference type="AlphaFoldDB" id="A0A2K1X4W8"/>
<dbReference type="InParanoid" id="A0A2K1X4W8"/>
<reference evidence="1 2" key="1">
    <citation type="journal article" date="2006" name="Science">
        <title>The genome of black cottonwood, Populus trichocarpa (Torr. &amp; Gray).</title>
        <authorList>
            <person name="Tuskan G.A."/>
            <person name="Difazio S."/>
            <person name="Jansson S."/>
            <person name="Bohlmann J."/>
            <person name="Grigoriev I."/>
            <person name="Hellsten U."/>
            <person name="Putnam N."/>
            <person name="Ralph S."/>
            <person name="Rombauts S."/>
            <person name="Salamov A."/>
            <person name="Schein J."/>
            <person name="Sterck L."/>
            <person name="Aerts A."/>
            <person name="Bhalerao R.R."/>
            <person name="Bhalerao R.P."/>
            <person name="Blaudez D."/>
            <person name="Boerjan W."/>
            <person name="Brun A."/>
            <person name="Brunner A."/>
            <person name="Busov V."/>
            <person name="Campbell M."/>
            <person name="Carlson J."/>
            <person name="Chalot M."/>
            <person name="Chapman J."/>
            <person name="Chen G.L."/>
            <person name="Cooper D."/>
            <person name="Coutinho P.M."/>
            <person name="Couturier J."/>
            <person name="Covert S."/>
            <person name="Cronk Q."/>
            <person name="Cunningham R."/>
            <person name="Davis J."/>
            <person name="Degroeve S."/>
            <person name="Dejardin A."/>
            <person name="Depamphilis C."/>
            <person name="Detter J."/>
            <person name="Dirks B."/>
            <person name="Dubchak I."/>
            <person name="Duplessis S."/>
            <person name="Ehlting J."/>
            <person name="Ellis B."/>
            <person name="Gendler K."/>
            <person name="Goodstein D."/>
            <person name="Gribskov M."/>
            <person name="Grimwood J."/>
            <person name="Groover A."/>
            <person name="Gunter L."/>
            <person name="Hamberger B."/>
            <person name="Heinze B."/>
            <person name="Helariutta Y."/>
            <person name="Henrissat B."/>
            <person name="Holligan D."/>
            <person name="Holt R."/>
            <person name="Huang W."/>
            <person name="Islam-Faridi N."/>
            <person name="Jones S."/>
            <person name="Jones-Rhoades M."/>
            <person name="Jorgensen R."/>
            <person name="Joshi C."/>
            <person name="Kangasjarvi J."/>
            <person name="Karlsson J."/>
            <person name="Kelleher C."/>
            <person name="Kirkpatrick R."/>
            <person name="Kirst M."/>
            <person name="Kohler A."/>
            <person name="Kalluri U."/>
            <person name="Larimer F."/>
            <person name="Leebens-Mack J."/>
            <person name="Leple J.C."/>
            <person name="Locascio P."/>
            <person name="Lou Y."/>
            <person name="Lucas S."/>
            <person name="Martin F."/>
            <person name="Montanini B."/>
            <person name="Napoli C."/>
            <person name="Nelson D.R."/>
            <person name="Nelson C."/>
            <person name="Nieminen K."/>
            <person name="Nilsson O."/>
            <person name="Pereda V."/>
            <person name="Peter G."/>
            <person name="Philippe R."/>
            <person name="Pilate G."/>
            <person name="Poliakov A."/>
            <person name="Razumovskaya J."/>
            <person name="Richardson P."/>
            <person name="Rinaldi C."/>
            <person name="Ritland K."/>
            <person name="Rouze P."/>
            <person name="Ryaboy D."/>
            <person name="Schmutz J."/>
            <person name="Schrader J."/>
            <person name="Segerman B."/>
            <person name="Shin H."/>
            <person name="Siddiqui A."/>
            <person name="Sterky F."/>
            <person name="Terry A."/>
            <person name="Tsai C.J."/>
            <person name="Uberbacher E."/>
            <person name="Unneberg P."/>
            <person name="Vahala J."/>
            <person name="Wall K."/>
            <person name="Wessler S."/>
            <person name="Yang G."/>
            <person name="Yin T."/>
            <person name="Douglas C."/>
            <person name="Marra M."/>
            <person name="Sandberg G."/>
            <person name="Van de Peer Y."/>
            <person name="Rokhsar D."/>
        </authorList>
    </citation>
    <scope>NUCLEOTIDE SEQUENCE [LARGE SCALE GENOMIC DNA]</scope>
    <source>
        <strain evidence="2">cv. Nisqually</strain>
    </source>
</reference>
<name>A0A2K1X4W8_POPTR</name>
<dbReference type="Proteomes" id="UP000006729">
    <property type="component" value="Chromosome 17"/>
</dbReference>
<evidence type="ECO:0000313" key="2">
    <source>
        <dbReference type="Proteomes" id="UP000006729"/>
    </source>
</evidence>
<gene>
    <name evidence="1" type="ORF">POPTR_017G080500</name>
</gene>
<sequence length="102" mass="11590">MDSLHVINKLNINGEDICLANGATTHTILKHKQYFLNIRMLKAKVNTISGSTNLIKGSRKANIMLPNGTRFIIDNVLSSNKLRRILLNFKDIRLNGFVLHKY</sequence>
<organism evidence="1 2">
    <name type="scientific">Populus trichocarpa</name>
    <name type="common">Western balsam poplar</name>
    <name type="synonym">Populus balsamifera subsp. trichocarpa</name>
    <dbReference type="NCBI Taxonomy" id="3694"/>
    <lineage>
        <taxon>Eukaryota</taxon>
        <taxon>Viridiplantae</taxon>
        <taxon>Streptophyta</taxon>
        <taxon>Embryophyta</taxon>
        <taxon>Tracheophyta</taxon>
        <taxon>Spermatophyta</taxon>
        <taxon>Magnoliopsida</taxon>
        <taxon>eudicotyledons</taxon>
        <taxon>Gunneridae</taxon>
        <taxon>Pentapetalae</taxon>
        <taxon>rosids</taxon>
        <taxon>fabids</taxon>
        <taxon>Malpighiales</taxon>
        <taxon>Salicaceae</taxon>
        <taxon>Saliceae</taxon>
        <taxon>Populus</taxon>
    </lineage>
</organism>
<proteinExistence type="predicted"/>
<evidence type="ECO:0000313" key="1">
    <source>
        <dbReference type="EMBL" id="PNS95826.1"/>
    </source>
</evidence>
<accession>A0A2K1X4W8</accession>
<protein>
    <submittedName>
        <fullName evidence="1">Uncharacterized protein</fullName>
    </submittedName>
</protein>
<dbReference type="EMBL" id="CM009306">
    <property type="protein sequence ID" value="PNS95826.1"/>
    <property type="molecule type" value="Genomic_DNA"/>
</dbReference>
<keyword evidence="2" id="KW-1185">Reference proteome</keyword>